<evidence type="ECO:0000259" key="2">
    <source>
        <dbReference type="Pfam" id="PF01425"/>
    </source>
</evidence>
<comment type="similarity">
    <text evidence="1">Belongs to the amidase family.</text>
</comment>
<keyword evidence="4" id="KW-1185">Reference proteome</keyword>
<dbReference type="PROSITE" id="PS00571">
    <property type="entry name" value="AMIDASES"/>
    <property type="match status" value="1"/>
</dbReference>
<protein>
    <recommendedName>
        <fullName evidence="2">Amidase domain-containing protein</fullName>
    </recommendedName>
</protein>
<gene>
    <name evidence="3" type="ORF">GHK86_08965</name>
</gene>
<proteinExistence type="inferred from homology"/>
<evidence type="ECO:0000313" key="3">
    <source>
        <dbReference type="EMBL" id="MST32848.1"/>
    </source>
</evidence>
<feature type="domain" description="Amidase" evidence="2">
    <location>
        <begin position="11"/>
        <end position="165"/>
    </location>
</feature>
<organism evidence="3 4">
    <name type="scientific">Acidiferrimicrobium australe</name>
    <dbReference type="NCBI Taxonomy" id="2664430"/>
    <lineage>
        <taxon>Bacteria</taxon>
        <taxon>Bacillati</taxon>
        <taxon>Actinomycetota</taxon>
        <taxon>Acidimicrobiia</taxon>
        <taxon>Acidimicrobiales</taxon>
        <taxon>Acidimicrobiaceae</taxon>
        <taxon>Acidiferrimicrobium</taxon>
    </lineage>
</organism>
<name>A0ABW9QTP4_9ACTN</name>
<dbReference type="Gene3D" id="3.90.1300.10">
    <property type="entry name" value="Amidase signature (AS) domain"/>
    <property type="match status" value="1"/>
</dbReference>
<reference evidence="3 4" key="1">
    <citation type="submission" date="2019-11" db="EMBL/GenBank/DDBJ databases">
        <title>Acidiferrimicrobium australis gen. nov., sp. nov., an acidophilic and obligately heterotrophic, member of the Actinobacteria that catalyses dissimilatory oxido- reduction of iron isolated from metal-rich acidic water in Chile.</title>
        <authorList>
            <person name="Gonzalez D."/>
            <person name="Huber K."/>
            <person name="Hedrich S."/>
            <person name="Rojas-Villalobos C."/>
            <person name="Quatrini R."/>
            <person name="Dinamarca M.A."/>
            <person name="Schwarz A."/>
            <person name="Canales C."/>
            <person name="Nancucheo I."/>
        </authorList>
    </citation>
    <scope>NUCLEOTIDE SEQUENCE [LARGE SCALE GENOMIC DNA]</scope>
    <source>
        <strain evidence="3 4">USS-CCA1</strain>
    </source>
</reference>
<evidence type="ECO:0000256" key="1">
    <source>
        <dbReference type="ARBA" id="ARBA00009199"/>
    </source>
</evidence>
<dbReference type="InterPro" id="IPR000120">
    <property type="entry name" value="Amidase"/>
</dbReference>
<dbReference type="Pfam" id="PF01425">
    <property type="entry name" value="Amidase"/>
    <property type="match status" value="1"/>
</dbReference>
<dbReference type="InterPro" id="IPR036928">
    <property type="entry name" value="AS_sf"/>
</dbReference>
<comment type="caution">
    <text evidence="3">The sequence shown here is derived from an EMBL/GenBank/DDBJ whole genome shotgun (WGS) entry which is preliminary data.</text>
</comment>
<dbReference type="SUPFAM" id="SSF75304">
    <property type="entry name" value="Amidase signature (AS) enzymes"/>
    <property type="match status" value="1"/>
</dbReference>
<dbReference type="InterPro" id="IPR020556">
    <property type="entry name" value="Amidase_CS"/>
</dbReference>
<feature type="non-terminal residue" evidence="3">
    <location>
        <position position="185"/>
    </location>
</feature>
<evidence type="ECO:0000313" key="4">
    <source>
        <dbReference type="Proteomes" id="UP000437736"/>
    </source>
</evidence>
<dbReference type="Proteomes" id="UP000437736">
    <property type="component" value="Unassembled WGS sequence"/>
</dbReference>
<dbReference type="InterPro" id="IPR023631">
    <property type="entry name" value="Amidase_dom"/>
</dbReference>
<sequence>MITPLHEGSGGLRVAVKDLVDVRGVPTTAGSRAVARRAVPAPADAACLAGLRAAMGHGRAQLVGKANLHELAAGATGVNPWFGTPVNPLDPRLVPGGSSSGSAVAVATGAADVAVGTDTAGSVRIPSACCGTVGLKTTWGRVPAGGVWPLAPSLDTVGPMARDVAVGEAGREWGPAGIGAGDHRL</sequence>
<dbReference type="PANTHER" id="PTHR11895">
    <property type="entry name" value="TRANSAMIDASE"/>
    <property type="match status" value="1"/>
</dbReference>
<dbReference type="PANTHER" id="PTHR11895:SF7">
    <property type="entry name" value="GLUTAMYL-TRNA(GLN) AMIDOTRANSFERASE SUBUNIT A, MITOCHONDRIAL"/>
    <property type="match status" value="1"/>
</dbReference>
<dbReference type="EMBL" id="WJHE01000409">
    <property type="protein sequence ID" value="MST32848.1"/>
    <property type="molecule type" value="Genomic_DNA"/>
</dbReference>
<accession>A0ABW9QTP4</accession>